<evidence type="ECO:0000256" key="5">
    <source>
        <dbReference type="RuleBase" id="RU003476"/>
    </source>
</evidence>
<evidence type="ECO:0000256" key="1">
    <source>
        <dbReference type="ARBA" id="ARBA00001946"/>
    </source>
</evidence>
<dbReference type="CDD" id="cd04678">
    <property type="entry name" value="NUDIX_MTH2_Nudt15"/>
    <property type="match status" value="1"/>
</dbReference>
<dbReference type="InterPro" id="IPR020476">
    <property type="entry name" value="Nudix_hydrolase"/>
</dbReference>
<gene>
    <name evidence="7" type="ORF">HCN51_14035</name>
</gene>
<organism evidence="7 8">
    <name type="scientific">Nonomuraea composti</name>
    <dbReference type="NCBI Taxonomy" id="2720023"/>
    <lineage>
        <taxon>Bacteria</taxon>
        <taxon>Bacillati</taxon>
        <taxon>Actinomycetota</taxon>
        <taxon>Actinomycetes</taxon>
        <taxon>Streptosporangiales</taxon>
        <taxon>Streptosporangiaceae</taxon>
        <taxon>Nonomuraea</taxon>
    </lineage>
</organism>
<protein>
    <submittedName>
        <fullName evidence="7">NUDIX domain-containing protein</fullName>
    </submittedName>
</protein>
<dbReference type="InterPro" id="IPR020084">
    <property type="entry name" value="NUDIX_hydrolase_CS"/>
</dbReference>
<dbReference type="PANTHER" id="PTHR43046">
    <property type="entry name" value="GDP-MANNOSE MANNOSYL HYDROLASE"/>
    <property type="match status" value="1"/>
</dbReference>
<keyword evidence="3 5" id="KW-0378">Hydrolase</keyword>
<evidence type="ECO:0000313" key="7">
    <source>
        <dbReference type="EMBL" id="NJP90560.1"/>
    </source>
</evidence>
<comment type="similarity">
    <text evidence="2 5">Belongs to the Nudix hydrolase family.</text>
</comment>
<dbReference type="PANTHER" id="PTHR43046:SF12">
    <property type="entry name" value="GDP-MANNOSE MANNOSYL HYDROLASE"/>
    <property type="match status" value="1"/>
</dbReference>
<evidence type="ECO:0000256" key="3">
    <source>
        <dbReference type="ARBA" id="ARBA00022801"/>
    </source>
</evidence>
<dbReference type="PROSITE" id="PS00893">
    <property type="entry name" value="NUDIX_BOX"/>
    <property type="match status" value="1"/>
</dbReference>
<comment type="caution">
    <text evidence="7">The sequence shown here is derived from an EMBL/GenBank/DDBJ whole genome shotgun (WGS) entry which is preliminary data.</text>
</comment>
<dbReference type="Proteomes" id="UP000696294">
    <property type="component" value="Unassembled WGS sequence"/>
</dbReference>
<keyword evidence="8" id="KW-1185">Reference proteome</keyword>
<evidence type="ECO:0000259" key="6">
    <source>
        <dbReference type="PROSITE" id="PS51462"/>
    </source>
</evidence>
<evidence type="ECO:0000256" key="2">
    <source>
        <dbReference type="ARBA" id="ARBA00005582"/>
    </source>
</evidence>
<dbReference type="InterPro" id="IPR015797">
    <property type="entry name" value="NUDIX_hydrolase-like_dom_sf"/>
</dbReference>
<keyword evidence="4" id="KW-0460">Magnesium</keyword>
<dbReference type="InterPro" id="IPR000086">
    <property type="entry name" value="NUDIX_hydrolase_dom"/>
</dbReference>
<dbReference type="Pfam" id="PF00293">
    <property type="entry name" value="NUDIX"/>
    <property type="match status" value="1"/>
</dbReference>
<evidence type="ECO:0000313" key="8">
    <source>
        <dbReference type="Proteomes" id="UP000696294"/>
    </source>
</evidence>
<evidence type="ECO:0000256" key="4">
    <source>
        <dbReference type="ARBA" id="ARBA00022842"/>
    </source>
</evidence>
<dbReference type="PRINTS" id="PR00502">
    <property type="entry name" value="NUDIXFAMILY"/>
</dbReference>
<feature type="domain" description="Nudix hydrolase" evidence="6">
    <location>
        <begin position="4"/>
        <end position="133"/>
    </location>
</feature>
<dbReference type="SUPFAM" id="SSF55811">
    <property type="entry name" value="Nudix"/>
    <property type="match status" value="1"/>
</dbReference>
<comment type="cofactor">
    <cofactor evidence="1">
        <name>Mg(2+)</name>
        <dbReference type="ChEBI" id="CHEBI:18420"/>
    </cofactor>
</comment>
<dbReference type="PROSITE" id="PS51462">
    <property type="entry name" value="NUDIX"/>
    <property type="match status" value="1"/>
</dbReference>
<sequence>MTTDRIIGVGVLLTAPDGQILLGERIKPGEPPSWCLPGGAVEPGETFETAAVRELAEETGIFDASPPLVTAVVVDHPGGAVRVTAGVRMTAGPTQPAVTEPHVFRSWQWFPPDALPSPLFDASARLLGAAEGTGHYRVAPA</sequence>
<dbReference type="RefSeq" id="WP_168010086.1">
    <property type="nucleotide sequence ID" value="NZ_JAATEP010000008.1"/>
</dbReference>
<name>A0ABX1B1W6_9ACTN</name>
<dbReference type="EMBL" id="JAATEP010000008">
    <property type="protein sequence ID" value="NJP90560.1"/>
    <property type="molecule type" value="Genomic_DNA"/>
</dbReference>
<accession>A0ABX1B1W6</accession>
<dbReference type="Gene3D" id="3.90.79.10">
    <property type="entry name" value="Nucleoside Triphosphate Pyrophosphohydrolase"/>
    <property type="match status" value="1"/>
</dbReference>
<proteinExistence type="inferred from homology"/>
<reference evidence="7 8" key="1">
    <citation type="submission" date="2020-03" db="EMBL/GenBank/DDBJ databases">
        <title>WGS of actinomycetes isolated from Thailand.</title>
        <authorList>
            <person name="Thawai C."/>
        </authorList>
    </citation>
    <scope>NUCLEOTIDE SEQUENCE [LARGE SCALE GENOMIC DNA]</scope>
    <source>
        <strain evidence="7 8">FMUSA5-5</strain>
    </source>
</reference>